<dbReference type="SUPFAM" id="SSF101478">
    <property type="entry name" value="ADP-ribosylglycohydrolase"/>
    <property type="match status" value="1"/>
</dbReference>
<evidence type="ECO:0000313" key="2">
    <source>
        <dbReference type="EMBL" id="SIO08503.1"/>
    </source>
</evidence>
<dbReference type="InterPro" id="IPR050792">
    <property type="entry name" value="ADP-ribosylglycohydrolase"/>
</dbReference>
<dbReference type="STRING" id="44575.SAMN05216419_10417"/>
<dbReference type="Gene3D" id="1.10.4080.10">
    <property type="entry name" value="ADP-ribosylation/Crystallin J1"/>
    <property type="match status" value="1"/>
</dbReference>
<evidence type="ECO:0000256" key="1">
    <source>
        <dbReference type="PIRSR" id="PIRSR605502-1"/>
    </source>
</evidence>
<feature type="binding site" evidence="1">
    <location>
        <position position="275"/>
    </location>
    <ligand>
        <name>Mg(2+)</name>
        <dbReference type="ChEBI" id="CHEBI:18420"/>
        <label>1</label>
    </ligand>
</feature>
<dbReference type="eggNOG" id="COG1397">
    <property type="taxonomic scope" value="Bacteria"/>
</dbReference>
<dbReference type="PANTHER" id="PTHR16222">
    <property type="entry name" value="ADP-RIBOSYLGLYCOHYDROLASE"/>
    <property type="match status" value="1"/>
</dbReference>
<dbReference type="Pfam" id="PF03747">
    <property type="entry name" value="ADP_ribosyl_GH"/>
    <property type="match status" value="1"/>
</dbReference>
<evidence type="ECO:0000313" key="3">
    <source>
        <dbReference type="Proteomes" id="UP000185062"/>
    </source>
</evidence>
<keyword evidence="2" id="KW-0378">Hydrolase</keyword>
<dbReference type="AlphaFoldDB" id="A0A1N6GLW6"/>
<proteinExistence type="predicted"/>
<reference evidence="2 3" key="1">
    <citation type="submission" date="2016-12" db="EMBL/GenBank/DDBJ databases">
        <authorList>
            <person name="Song W.-J."/>
            <person name="Kurnit D.M."/>
        </authorList>
    </citation>
    <scope>NUCLEOTIDE SEQUENCE [LARGE SCALE GENOMIC DNA]</scope>
    <source>
        <strain evidence="2 3">ATCC 49181</strain>
    </source>
</reference>
<dbReference type="EMBL" id="FSRO01000001">
    <property type="protein sequence ID" value="SIO08503.1"/>
    <property type="molecule type" value="Genomic_DNA"/>
</dbReference>
<accession>A0A1N6GLW6</accession>
<dbReference type="InterPro" id="IPR036705">
    <property type="entry name" value="Ribosyl_crysJ1_sf"/>
</dbReference>
<keyword evidence="3" id="KW-1185">Reference proteome</keyword>
<organism evidence="2 3">
    <name type="scientific">Nitrosomonas cryotolerans ATCC 49181</name>
    <dbReference type="NCBI Taxonomy" id="1131553"/>
    <lineage>
        <taxon>Bacteria</taxon>
        <taxon>Pseudomonadati</taxon>
        <taxon>Pseudomonadota</taxon>
        <taxon>Betaproteobacteria</taxon>
        <taxon>Nitrosomonadales</taxon>
        <taxon>Nitrosomonadaceae</taxon>
        <taxon>Nitrosomonas</taxon>
    </lineage>
</organism>
<comment type="cofactor">
    <cofactor evidence="1">
        <name>Mg(2+)</name>
        <dbReference type="ChEBI" id="CHEBI:18420"/>
    </cofactor>
    <text evidence="1">Binds 2 magnesium ions per subunit.</text>
</comment>
<dbReference type="PANTHER" id="PTHR16222:SF17">
    <property type="entry name" value="SELENOPROTEIN J"/>
    <property type="match status" value="1"/>
</dbReference>
<dbReference type="GO" id="GO:0016787">
    <property type="term" value="F:hydrolase activity"/>
    <property type="evidence" value="ECO:0007669"/>
    <property type="project" value="UniProtKB-KW"/>
</dbReference>
<keyword evidence="1" id="KW-0460">Magnesium</keyword>
<dbReference type="Proteomes" id="UP000185062">
    <property type="component" value="Unassembled WGS sequence"/>
</dbReference>
<dbReference type="RefSeq" id="WP_028462188.1">
    <property type="nucleotide sequence ID" value="NZ_FSRO01000001.1"/>
</dbReference>
<protein>
    <submittedName>
        <fullName evidence="2">ADP-ribosylglycohydrolase</fullName>
    </submittedName>
</protein>
<keyword evidence="1" id="KW-0479">Metal-binding</keyword>
<sequence length="322" mass="34535">MNLTIQLEPGAAAILGALIADSASLGLHWLYDSERIASIEKESGLVFLQPNAAYYADKKGFFAHGHKQAGDGSGYGELCLLLLQHIARHGRFDRMAYQSEFCAHFGPGGTFVGYIDAPTRLTLRTLLPLPSSEYPEYSGADDDQFAALATVPVLVVTHQGTPTALMERVENIVRITNHNNVAVAAAQYAAMVLFEILKGTVATEAFTRALPFAGEQLRPLLEQVLAINALDSVGIAARFGSACHVMQGLPIIVHIAQHTSDYRSAIEANIRAGGDSCGRAIMLGAIIAAQAAKQSALTSAIPLAWMTRYRKLTDVANACERI</sequence>
<gene>
    <name evidence="2" type="ORF">SAMN02743940_0768</name>
</gene>
<dbReference type="InterPro" id="IPR005502">
    <property type="entry name" value="Ribosyl_crysJ1"/>
</dbReference>
<name>A0A1N6GLW6_9PROT</name>